<dbReference type="InterPro" id="IPR036236">
    <property type="entry name" value="Znf_C2H2_sf"/>
</dbReference>
<dbReference type="PROSITE" id="PS00028">
    <property type="entry name" value="ZINC_FINGER_C2H2_1"/>
    <property type="match status" value="1"/>
</dbReference>
<dbReference type="InterPro" id="IPR013087">
    <property type="entry name" value="Znf_C2H2_type"/>
</dbReference>
<feature type="compositionally biased region" description="Basic and acidic residues" evidence="5">
    <location>
        <begin position="30"/>
        <end position="43"/>
    </location>
</feature>
<dbReference type="AlphaFoldDB" id="A0A9K3GEL2"/>
<feature type="region of interest" description="Disordered" evidence="5">
    <location>
        <begin position="295"/>
        <end position="320"/>
    </location>
</feature>
<protein>
    <recommendedName>
        <fullName evidence="6">C2H2-type domain-containing protein</fullName>
    </recommendedName>
</protein>
<keyword evidence="1" id="KW-0479">Metal-binding</keyword>
<keyword evidence="8" id="KW-1185">Reference proteome</keyword>
<sequence>MSASQQQAAFSLKAPPAGEVPEGEEGADAEQAKMDKLRKRLEMTGEPEEGGPKRRGPKQVAEEERMVLKARDFEIDFDQHIGRAEALSLASSQQHSGGFRCKVCRLTFKDSASYLDHINSDEHQGALGFQTTVERVSAEKVIARIKYHANRKRKGKTLERKLKQIRADEEATVMKATYSHEREREKRRDMIKYHEAKLRKREEDEAAALAIASRPAPVPPQRPQTLPPMVQPMMPGLVDETVPMVQPMMPQDVYAPQPLMPMAQPTPEDIEREMVGMAQPHVQAQPLMPTGPGVPMGGVPVQPYPVGEGYPQGPQPPQRM</sequence>
<dbReference type="InterPro" id="IPR022755">
    <property type="entry name" value="Znf_C2H2_jaz"/>
</dbReference>
<gene>
    <name evidence="7" type="ORF">KIPB_001975</name>
</gene>
<accession>A0A9K3GEL2</accession>
<feature type="region of interest" description="Disordered" evidence="5">
    <location>
        <begin position="1"/>
        <end position="61"/>
    </location>
</feature>
<dbReference type="GO" id="GO:0046540">
    <property type="term" value="C:U4/U6 x U5 tri-snRNP complex"/>
    <property type="evidence" value="ECO:0007669"/>
    <property type="project" value="TreeGrafter"/>
</dbReference>
<evidence type="ECO:0000313" key="8">
    <source>
        <dbReference type="Proteomes" id="UP000265618"/>
    </source>
</evidence>
<keyword evidence="4" id="KW-0539">Nucleus</keyword>
<dbReference type="GO" id="GO:0008270">
    <property type="term" value="F:zinc ion binding"/>
    <property type="evidence" value="ECO:0007669"/>
    <property type="project" value="UniProtKB-KW"/>
</dbReference>
<evidence type="ECO:0000256" key="3">
    <source>
        <dbReference type="ARBA" id="ARBA00022833"/>
    </source>
</evidence>
<dbReference type="PANTHER" id="PTHR45986:SF1">
    <property type="entry name" value="ZINC FINGER MATRIN-TYPE PROTEIN 2"/>
    <property type="match status" value="1"/>
</dbReference>
<evidence type="ECO:0000256" key="1">
    <source>
        <dbReference type="ARBA" id="ARBA00022723"/>
    </source>
</evidence>
<dbReference type="SMART" id="SM00451">
    <property type="entry name" value="ZnF_U1"/>
    <property type="match status" value="1"/>
</dbReference>
<comment type="caution">
    <text evidence="7">The sequence shown here is derived from an EMBL/GenBank/DDBJ whole genome shotgun (WGS) entry which is preliminary data.</text>
</comment>
<evidence type="ECO:0000256" key="2">
    <source>
        <dbReference type="ARBA" id="ARBA00022771"/>
    </source>
</evidence>
<dbReference type="Pfam" id="PF12171">
    <property type="entry name" value="zf-C2H2_jaz"/>
    <property type="match status" value="1"/>
</dbReference>
<dbReference type="GO" id="GO:0003676">
    <property type="term" value="F:nucleic acid binding"/>
    <property type="evidence" value="ECO:0007669"/>
    <property type="project" value="InterPro"/>
</dbReference>
<feature type="compositionally biased region" description="Low complexity" evidence="5">
    <location>
        <begin position="295"/>
        <end position="312"/>
    </location>
</feature>
<evidence type="ECO:0000256" key="4">
    <source>
        <dbReference type="ARBA" id="ARBA00023242"/>
    </source>
</evidence>
<dbReference type="Proteomes" id="UP000265618">
    <property type="component" value="Unassembled WGS sequence"/>
</dbReference>
<dbReference type="EMBL" id="BDIP01000301">
    <property type="protein sequence ID" value="GIQ81074.1"/>
    <property type="molecule type" value="Genomic_DNA"/>
</dbReference>
<dbReference type="GO" id="GO:0000398">
    <property type="term" value="P:mRNA splicing, via spliceosome"/>
    <property type="evidence" value="ECO:0007669"/>
    <property type="project" value="InterPro"/>
</dbReference>
<evidence type="ECO:0000259" key="6">
    <source>
        <dbReference type="PROSITE" id="PS00028"/>
    </source>
</evidence>
<proteinExistence type="predicted"/>
<evidence type="ECO:0000313" key="7">
    <source>
        <dbReference type="EMBL" id="GIQ81074.1"/>
    </source>
</evidence>
<dbReference type="InterPro" id="IPR003604">
    <property type="entry name" value="Matrin/U1-like-C_Znf_C2H2"/>
</dbReference>
<dbReference type="OrthoDB" id="30343at2759"/>
<organism evidence="7 8">
    <name type="scientific">Kipferlia bialata</name>
    <dbReference type="NCBI Taxonomy" id="797122"/>
    <lineage>
        <taxon>Eukaryota</taxon>
        <taxon>Metamonada</taxon>
        <taxon>Carpediemonas-like organisms</taxon>
        <taxon>Kipferlia</taxon>
    </lineage>
</organism>
<dbReference type="GO" id="GO:0005681">
    <property type="term" value="C:spliceosomal complex"/>
    <property type="evidence" value="ECO:0007669"/>
    <property type="project" value="InterPro"/>
</dbReference>
<keyword evidence="3" id="KW-0862">Zinc</keyword>
<dbReference type="InterPro" id="IPR040107">
    <property type="entry name" value="Snu23"/>
</dbReference>
<reference evidence="7 8" key="1">
    <citation type="journal article" date="2018" name="PLoS ONE">
        <title>The draft genome of Kipferlia bialata reveals reductive genome evolution in fornicate parasites.</title>
        <authorList>
            <person name="Tanifuji G."/>
            <person name="Takabayashi S."/>
            <person name="Kume K."/>
            <person name="Takagi M."/>
            <person name="Nakayama T."/>
            <person name="Kamikawa R."/>
            <person name="Inagaki Y."/>
            <person name="Hashimoto T."/>
        </authorList>
    </citation>
    <scope>NUCLEOTIDE SEQUENCE [LARGE SCALE GENOMIC DNA]</scope>
    <source>
        <strain evidence="7">NY0173</strain>
    </source>
</reference>
<keyword evidence="2" id="KW-0863">Zinc-finger</keyword>
<name>A0A9K3GEL2_9EUKA</name>
<dbReference type="SUPFAM" id="SSF57667">
    <property type="entry name" value="beta-beta-alpha zinc fingers"/>
    <property type="match status" value="1"/>
</dbReference>
<dbReference type="PANTHER" id="PTHR45986">
    <property type="entry name" value="ZINC FINGER MATRIN-TYPE PROTEIN 2"/>
    <property type="match status" value="1"/>
</dbReference>
<evidence type="ECO:0000256" key="5">
    <source>
        <dbReference type="SAM" id="MobiDB-lite"/>
    </source>
</evidence>
<feature type="domain" description="C2H2-type" evidence="6">
    <location>
        <begin position="101"/>
        <end position="123"/>
    </location>
</feature>